<evidence type="ECO:0000313" key="2">
    <source>
        <dbReference type="Proteomes" id="UP000760480"/>
    </source>
</evidence>
<dbReference type="Proteomes" id="UP000760480">
    <property type="component" value="Unassembled WGS sequence"/>
</dbReference>
<comment type="caution">
    <text evidence="1">The sequence shown here is derived from an EMBL/GenBank/DDBJ whole genome shotgun (WGS) entry which is preliminary data.</text>
</comment>
<dbReference type="SUPFAM" id="SSF46955">
    <property type="entry name" value="Putative DNA-binding domain"/>
    <property type="match status" value="1"/>
</dbReference>
<dbReference type="InterPro" id="IPR036388">
    <property type="entry name" value="WH-like_DNA-bd_sf"/>
</dbReference>
<dbReference type="Gene3D" id="1.10.10.10">
    <property type="entry name" value="Winged helix-like DNA-binding domain superfamily/Winged helix DNA-binding domain"/>
    <property type="match status" value="1"/>
</dbReference>
<evidence type="ECO:0000313" key="1">
    <source>
        <dbReference type="EMBL" id="NMQ21483.1"/>
    </source>
</evidence>
<organism evidence="1 2">
    <name type="scientific">Candidatus Competibacter phosphatis</name>
    <dbReference type="NCBI Taxonomy" id="221280"/>
    <lineage>
        <taxon>Bacteria</taxon>
        <taxon>Pseudomonadati</taxon>
        <taxon>Pseudomonadota</taxon>
        <taxon>Gammaproteobacteria</taxon>
        <taxon>Candidatus Competibacteraceae</taxon>
        <taxon>Candidatus Competibacter</taxon>
    </lineage>
</organism>
<dbReference type="InterPro" id="IPR009061">
    <property type="entry name" value="DNA-bd_dom_put_sf"/>
</dbReference>
<dbReference type="EMBL" id="SPMZ01000113">
    <property type="protein sequence ID" value="NMQ21483.1"/>
    <property type="molecule type" value="Genomic_DNA"/>
</dbReference>
<proteinExistence type="predicted"/>
<protein>
    <submittedName>
        <fullName evidence="1">DUF1441 family protein</fullName>
    </submittedName>
</protein>
<gene>
    <name evidence="1" type="ORF">E4P82_21085</name>
</gene>
<sequence length="128" mass="15009">MADVTKIATHTARLANKSQIAEFFEVSTNAVDGWIRRGCPFIQRGDLRTPWIFDLLKVLEWRFTRPKRARFDDPEAMSPRDRRHWYEGEAVRIQIEELRANLITRDECHAEKNENYFSASGMPVQASR</sequence>
<reference evidence="1 2" key="1">
    <citation type="submission" date="2019-03" db="EMBL/GenBank/DDBJ databases">
        <title>Metabolic reconstructions from genomes of highly enriched 'Candidatus Accumulibacter' and 'Candidatus Competibacter' bioreactor populations.</title>
        <authorList>
            <person name="Annavajhala M.K."/>
            <person name="Welles L."/>
            <person name="Abbas B."/>
            <person name="Sorokin D."/>
            <person name="Park H."/>
            <person name="Van Loosdrecht M."/>
            <person name="Chandran K."/>
        </authorList>
    </citation>
    <scope>NUCLEOTIDE SEQUENCE [LARGE SCALE GENOMIC DNA]</scope>
    <source>
        <strain evidence="1 2">SBR_G</strain>
    </source>
</reference>
<keyword evidence="2" id="KW-1185">Reference proteome</keyword>
<accession>A0ABX1TTV7</accession>
<name>A0ABX1TTV7_9GAMM</name>